<proteinExistence type="predicted"/>
<dbReference type="EMBL" id="QGKV02000832">
    <property type="protein sequence ID" value="KAF3549057.1"/>
    <property type="molecule type" value="Genomic_DNA"/>
</dbReference>
<comment type="caution">
    <text evidence="1">The sequence shown here is derived from an EMBL/GenBank/DDBJ whole genome shotgun (WGS) entry which is preliminary data.</text>
</comment>
<evidence type="ECO:0000313" key="2">
    <source>
        <dbReference type="Proteomes" id="UP000266723"/>
    </source>
</evidence>
<evidence type="ECO:0000313" key="1">
    <source>
        <dbReference type="EMBL" id="KAF3549057.1"/>
    </source>
</evidence>
<gene>
    <name evidence="1" type="ORF">DY000_02003349</name>
</gene>
<organism evidence="1 2">
    <name type="scientific">Brassica cretica</name>
    <name type="common">Mustard</name>
    <dbReference type="NCBI Taxonomy" id="69181"/>
    <lineage>
        <taxon>Eukaryota</taxon>
        <taxon>Viridiplantae</taxon>
        <taxon>Streptophyta</taxon>
        <taxon>Embryophyta</taxon>
        <taxon>Tracheophyta</taxon>
        <taxon>Spermatophyta</taxon>
        <taxon>Magnoliopsida</taxon>
        <taxon>eudicotyledons</taxon>
        <taxon>Gunneridae</taxon>
        <taxon>Pentapetalae</taxon>
        <taxon>rosids</taxon>
        <taxon>malvids</taxon>
        <taxon>Brassicales</taxon>
        <taxon>Brassicaceae</taxon>
        <taxon>Brassiceae</taxon>
        <taxon>Brassica</taxon>
    </lineage>
</organism>
<keyword evidence="2" id="KW-1185">Reference proteome</keyword>
<protein>
    <submittedName>
        <fullName evidence="1">Uncharacterized protein</fullName>
    </submittedName>
</protein>
<sequence>MADISFHVQLMSPPDRSKIKHLHVVRNAHQSGVNSSFPPLSRSPSYGNGCTFNVISCGDGGIGIASAQSQLSS</sequence>
<dbReference type="Proteomes" id="UP000266723">
    <property type="component" value="Unassembled WGS sequence"/>
</dbReference>
<name>A0ABQ7CC42_BRACR</name>
<accession>A0ABQ7CC42</accession>
<reference evidence="1 2" key="1">
    <citation type="journal article" date="2020" name="BMC Genomics">
        <title>Intraspecific diversification of the crop wild relative Brassica cretica Lam. using demographic model selection.</title>
        <authorList>
            <person name="Kioukis A."/>
            <person name="Michalopoulou V.A."/>
            <person name="Briers L."/>
            <person name="Pirintsos S."/>
            <person name="Studholme D.J."/>
            <person name="Pavlidis P."/>
            <person name="Sarris P.F."/>
        </authorList>
    </citation>
    <scope>NUCLEOTIDE SEQUENCE [LARGE SCALE GENOMIC DNA]</scope>
    <source>
        <strain evidence="2">cv. PFS-1207/04</strain>
    </source>
</reference>